<feature type="region of interest" description="Disordered" evidence="1">
    <location>
        <begin position="48"/>
        <end position="80"/>
    </location>
</feature>
<protein>
    <submittedName>
        <fullName evidence="2">Uncharacterized protein</fullName>
    </submittedName>
</protein>
<dbReference type="AlphaFoldDB" id="A0A7M7KET5"/>
<dbReference type="KEGG" id="vde:111252046"/>
<dbReference type="Proteomes" id="UP000594260">
    <property type="component" value="Unplaced"/>
</dbReference>
<proteinExistence type="predicted"/>
<feature type="compositionally biased region" description="Basic and acidic residues" evidence="1">
    <location>
        <begin position="55"/>
        <end position="79"/>
    </location>
</feature>
<evidence type="ECO:0000313" key="3">
    <source>
        <dbReference type="Proteomes" id="UP000594260"/>
    </source>
</evidence>
<evidence type="ECO:0000256" key="1">
    <source>
        <dbReference type="SAM" id="MobiDB-lite"/>
    </source>
</evidence>
<name>A0A7M7KET5_VARDE</name>
<sequence length="374" mass="42956">MVVETKRRILNYHRNNVEARQELNIQPRWNYDISRQLKDLETRQRWTKARAMGRAQHDSVGRKTTKPREKQTPAEDCSKRHSKKEGRKCVECQKTKVLCSRNAGCTSRPHKDGIQGKGLQSTLGESIKPLGNGGRCCSKEVFDTRRWDEAHKLKECHCKQMKNLYSQSSFIAKVIKKDPKRNDTRPHGMSYHEKGVVSDILRTSRMDDSDTKNDCIVLYEDLQQIPQMSSGRVRIEVIYSKEQIKRSQNTAQVGEGCSGRVLYMDDVSYVSPSLHEDAQRCQSSTVTGLHGIADKDDLREFFRRPMKPVLDKAIHESRRNCRSTHSLCQSKKLANFIPHITASRVSESASLIILNPEALKNISFTRFWPPSTRN</sequence>
<dbReference type="EnsemblMetazoa" id="XM_022809389">
    <property type="protein sequence ID" value="XP_022665124"/>
    <property type="gene ID" value="LOC111252046"/>
</dbReference>
<reference evidence="2" key="1">
    <citation type="submission" date="2021-01" db="UniProtKB">
        <authorList>
            <consortium name="EnsemblMetazoa"/>
        </authorList>
    </citation>
    <scope>IDENTIFICATION</scope>
</reference>
<keyword evidence="3" id="KW-1185">Reference proteome</keyword>
<dbReference type="GeneID" id="111252046"/>
<dbReference type="InParanoid" id="A0A7M7KET5"/>
<accession>A0A7M7KET5</accession>
<dbReference type="RefSeq" id="XP_022665124.1">
    <property type="nucleotide sequence ID" value="XM_022809389.1"/>
</dbReference>
<evidence type="ECO:0000313" key="2">
    <source>
        <dbReference type="EnsemblMetazoa" id="XP_022665124"/>
    </source>
</evidence>
<organism evidence="2 3">
    <name type="scientific">Varroa destructor</name>
    <name type="common">Honeybee mite</name>
    <dbReference type="NCBI Taxonomy" id="109461"/>
    <lineage>
        <taxon>Eukaryota</taxon>
        <taxon>Metazoa</taxon>
        <taxon>Ecdysozoa</taxon>
        <taxon>Arthropoda</taxon>
        <taxon>Chelicerata</taxon>
        <taxon>Arachnida</taxon>
        <taxon>Acari</taxon>
        <taxon>Parasitiformes</taxon>
        <taxon>Mesostigmata</taxon>
        <taxon>Gamasina</taxon>
        <taxon>Dermanyssoidea</taxon>
        <taxon>Varroidae</taxon>
        <taxon>Varroa</taxon>
    </lineage>
</organism>